<dbReference type="GO" id="GO:0006298">
    <property type="term" value="P:mismatch repair"/>
    <property type="evidence" value="ECO:0007669"/>
    <property type="project" value="TreeGrafter"/>
</dbReference>
<evidence type="ECO:0000256" key="2">
    <source>
        <dbReference type="ARBA" id="ARBA00009761"/>
    </source>
</evidence>
<dbReference type="EMBL" id="KQ086043">
    <property type="protein sequence ID" value="KLO09852.1"/>
    <property type="molecule type" value="Genomic_DNA"/>
</dbReference>
<dbReference type="Pfam" id="PF08661">
    <property type="entry name" value="Rep_fac-A_3"/>
    <property type="match status" value="1"/>
</dbReference>
<sequence length="105" mass="11684">MENTIRVNSARLGDFVGRDVRLVGKLKHLKVDHAIIESVDGGQVEVRIPSKTNLVDTYVEVVGSVIDSGTMKYKGCSNFGTELDMKLVNEATELMHDPRFKDAFM</sequence>
<dbReference type="InParanoid" id="A0A0H2RE71"/>
<dbReference type="AlphaFoldDB" id="A0A0H2RE71"/>
<evidence type="ECO:0000256" key="3">
    <source>
        <dbReference type="ARBA" id="ARBA00023242"/>
    </source>
</evidence>
<dbReference type="Gene3D" id="2.40.50.140">
    <property type="entry name" value="Nucleic acid-binding proteins"/>
    <property type="match status" value="1"/>
</dbReference>
<dbReference type="PANTHER" id="PTHR15114">
    <property type="entry name" value="REPLICATION PROTEIN A3"/>
    <property type="match status" value="1"/>
</dbReference>
<evidence type="ECO:0000256" key="1">
    <source>
        <dbReference type="ARBA" id="ARBA00004123"/>
    </source>
</evidence>
<dbReference type="GO" id="GO:0003684">
    <property type="term" value="F:damaged DNA binding"/>
    <property type="evidence" value="ECO:0007669"/>
    <property type="project" value="TreeGrafter"/>
</dbReference>
<dbReference type="InterPro" id="IPR013970">
    <property type="entry name" value="Rfa2"/>
</dbReference>
<dbReference type="GO" id="GO:0006260">
    <property type="term" value="P:DNA replication"/>
    <property type="evidence" value="ECO:0007669"/>
    <property type="project" value="InterPro"/>
</dbReference>
<accession>A0A0H2RE71</accession>
<dbReference type="InterPro" id="IPR012340">
    <property type="entry name" value="NA-bd_OB-fold"/>
</dbReference>
<protein>
    <submittedName>
        <fullName evidence="4">Replication factor A protein 3</fullName>
    </submittedName>
</protein>
<comment type="similarity">
    <text evidence="2">Belongs to the replication factor A protein 3 family.</text>
</comment>
<dbReference type="GO" id="GO:0000724">
    <property type="term" value="P:double-strand break repair via homologous recombination"/>
    <property type="evidence" value="ECO:0007669"/>
    <property type="project" value="TreeGrafter"/>
</dbReference>
<proteinExistence type="inferred from homology"/>
<dbReference type="PANTHER" id="PTHR15114:SF1">
    <property type="entry name" value="REPLICATION PROTEIN A 14 KDA SUBUNIT"/>
    <property type="match status" value="1"/>
</dbReference>
<comment type="subcellular location">
    <subcellularLocation>
        <location evidence="1">Nucleus</location>
    </subcellularLocation>
</comment>
<dbReference type="GO" id="GO:0006284">
    <property type="term" value="P:base-excision repair"/>
    <property type="evidence" value="ECO:0007669"/>
    <property type="project" value="TreeGrafter"/>
</dbReference>
<dbReference type="GO" id="GO:0003697">
    <property type="term" value="F:single-stranded DNA binding"/>
    <property type="evidence" value="ECO:0007669"/>
    <property type="project" value="TreeGrafter"/>
</dbReference>
<evidence type="ECO:0000313" key="4">
    <source>
        <dbReference type="EMBL" id="KLO09852.1"/>
    </source>
</evidence>
<dbReference type="SUPFAM" id="SSF50249">
    <property type="entry name" value="Nucleic acid-binding proteins"/>
    <property type="match status" value="1"/>
</dbReference>
<gene>
    <name evidence="4" type="ORF">SCHPADRAFT_878920</name>
</gene>
<reference evidence="4 5" key="1">
    <citation type="submission" date="2015-04" db="EMBL/GenBank/DDBJ databases">
        <title>Complete genome sequence of Schizopora paradoxa KUC8140, a cosmopolitan wood degrader in East Asia.</title>
        <authorList>
            <consortium name="DOE Joint Genome Institute"/>
            <person name="Min B."/>
            <person name="Park H."/>
            <person name="Jang Y."/>
            <person name="Kim J.-J."/>
            <person name="Kim K.H."/>
            <person name="Pangilinan J."/>
            <person name="Lipzen A."/>
            <person name="Riley R."/>
            <person name="Grigoriev I.V."/>
            <person name="Spatafora J.W."/>
            <person name="Choi I.-G."/>
        </authorList>
    </citation>
    <scope>NUCLEOTIDE SEQUENCE [LARGE SCALE GENOMIC DNA]</scope>
    <source>
        <strain evidence="4 5">KUC8140</strain>
    </source>
</reference>
<dbReference type="OrthoDB" id="188186at2759"/>
<keyword evidence="5" id="KW-1185">Reference proteome</keyword>
<dbReference type="GO" id="GO:0035861">
    <property type="term" value="C:site of double-strand break"/>
    <property type="evidence" value="ECO:0007669"/>
    <property type="project" value="TreeGrafter"/>
</dbReference>
<dbReference type="GO" id="GO:0006289">
    <property type="term" value="P:nucleotide-excision repair"/>
    <property type="evidence" value="ECO:0007669"/>
    <property type="project" value="TreeGrafter"/>
</dbReference>
<dbReference type="Proteomes" id="UP000053477">
    <property type="component" value="Unassembled WGS sequence"/>
</dbReference>
<keyword evidence="3" id="KW-0539">Nucleus</keyword>
<evidence type="ECO:0000313" key="5">
    <source>
        <dbReference type="Proteomes" id="UP000053477"/>
    </source>
</evidence>
<name>A0A0H2RE71_9AGAM</name>
<dbReference type="CDD" id="cd04479">
    <property type="entry name" value="RPA3"/>
    <property type="match status" value="1"/>
</dbReference>
<dbReference type="GO" id="GO:0005662">
    <property type="term" value="C:DNA replication factor A complex"/>
    <property type="evidence" value="ECO:0007669"/>
    <property type="project" value="TreeGrafter"/>
</dbReference>
<organism evidence="4 5">
    <name type="scientific">Schizopora paradoxa</name>
    <dbReference type="NCBI Taxonomy" id="27342"/>
    <lineage>
        <taxon>Eukaryota</taxon>
        <taxon>Fungi</taxon>
        <taxon>Dikarya</taxon>
        <taxon>Basidiomycota</taxon>
        <taxon>Agaricomycotina</taxon>
        <taxon>Agaricomycetes</taxon>
        <taxon>Hymenochaetales</taxon>
        <taxon>Schizoporaceae</taxon>
        <taxon>Schizopora</taxon>
    </lineage>
</organism>
<dbReference type="STRING" id="27342.A0A0H2RE71"/>